<evidence type="ECO:0000313" key="7">
    <source>
        <dbReference type="EMBL" id="GGY90009.1"/>
    </source>
</evidence>
<evidence type="ECO:0008006" key="9">
    <source>
        <dbReference type="Google" id="ProtNLM"/>
    </source>
</evidence>
<reference evidence="7" key="1">
    <citation type="journal article" date="2014" name="Int. J. Syst. Evol. Microbiol.">
        <title>Complete genome sequence of Corynebacterium casei LMG S-19264T (=DSM 44701T), isolated from a smear-ripened cheese.</title>
        <authorList>
            <consortium name="US DOE Joint Genome Institute (JGI-PGF)"/>
            <person name="Walter F."/>
            <person name="Albersmeier A."/>
            <person name="Kalinowski J."/>
            <person name="Ruckert C."/>
        </authorList>
    </citation>
    <scope>NUCLEOTIDE SEQUENCE</scope>
    <source>
        <strain evidence="7">KCTC 32255</strain>
    </source>
</reference>
<evidence type="ECO:0000256" key="1">
    <source>
        <dbReference type="ARBA" id="ARBA00004651"/>
    </source>
</evidence>
<reference evidence="7" key="2">
    <citation type="submission" date="2020-09" db="EMBL/GenBank/DDBJ databases">
        <authorList>
            <person name="Sun Q."/>
            <person name="Kim S."/>
        </authorList>
    </citation>
    <scope>NUCLEOTIDE SEQUENCE</scope>
    <source>
        <strain evidence="7">KCTC 32255</strain>
    </source>
</reference>
<name>A0A918P953_9SPHN</name>
<proteinExistence type="predicted"/>
<organism evidence="7 8">
    <name type="scientific">Novosphingobium colocasiae</name>
    <dbReference type="NCBI Taxonomy" id="1256513"/>
    <lineage>
        <taxon>Bacteria</taxon>
        <taxon>Pseudomonadati</taxon>
        <taxon>Pseudomonadota</taxon>
        <taxon>Alphaproteobacteria</taxon>
        <taxon>Sphingomonadales</taxon>
        <taxon>Sphingomonadaceae</taxon>
        <taxon>Novosphingobium</taxon>
    </lineage>
</organism>
<keyword evidence="8" id="KW-1185">Reference proteome</keyword>
<evidence type="ECO:0000256" key="2">
    <source>
        <dbReference type="ARBA" id="ARBA00022475"/>
    </source>
</evidence>
<accession>A0A918P953</accession>
<evidence type="ECO:0000313" key="8">
    <source>
        <dbReference type="Proteomes" id="UP000648075"/>
    </source>
</evidence>
<evidence type="ECO:0000256" key="3">
    <source>
        <dbReference type="ARBA" id="ARBA00022692"/>
    </source>
</evidence>
<dbReference type="EMBL" id="BMZA01000001">
    <property type="protein sequence ID" value="GGY90009.1"/>
    <property type="molecule type" value="Genomic_DNA"/>
</dbReference>
<gene>
    <name evidence="7" type="ORF">GCM10011614_00720</name>
</gene>
<comment type="subcellular location">
    <subcellularLocation>
        <location evidence="1">Cell membrane</location>
        <topology evidence="1">Multi-pass membrane protein</topology>
    </subcellularLocation>
</comment>
<dbReference type="RefSeq" id="WP_189619112.1">
    <property type="nucleotide sequence ID" value="NZ_BMZA01000001.1"/>
</dbReference>
<comment type="caution">
    <text evidence="7">The sequence shown here is derived from an EMBL/GenBank/DDBJ whole genome shotgun (WGS) entry which is preliminary data.</text>
</comment>
<keyword evidence="4 6" id="KW-1133">Transmembrane helix</keyword>
<dbReference type="AlphaFoldDB" id="A0A918P953"/>
<protein>
    <recommendedName>
        <fullName evidence="9">Cytochrome c oxidase subunit IV</fullName>
    </recommendedName>
</protein>
<dbReference type="InterPro" id="IPR005171">
    <property type="entry name" value="Cyt_c_oxidase_su4_prok"/>
</dbReference>
<evidence type="ECO:0000256" key="5">
    <source>
        <dbReference type="ARBA" id="ARBA00023136"/>
    </source>
</evidence>
<evidence type="ECO:0000256" key="6">
    <source>
        <dbReference type="SAM" id="Phobius"/>
    </source>
</evidence>
<sequence>MPKPSSLPSRSLTLVWLALVVATLAGWQLGESAQHAHGPARAAVAGVVAIAFLKVLAVGLQFMELREAVWFLRAGFCVWVFGAMTALIAILVLR</sequence>
<keyword evidence="2" id="KW-1003">Cell membrane</keyword>
<dbReference type="Pfam" id="PF03626">
    <property type="entry name" value="COX4_pro"/>
    <property type="match status" value="1"/>
</dbReference>
<dbReference type="Proteomes" id="UP000648075">
    <property type="component" value="Unassembled WGS sequence"/>
</dbReference>
<feature type="transmembrane region" description="Helical" evidence="6">
    <location>
        <begin position="42"/>
        <end position="63"/>
    </location>
</feature>
<feature type="transmembrane region" description="Helical" evidence="6">
    <location>
        <begin position="70"/>
        <end position="93"/>
    </location>
</feature>
<evidence type="ECO:0000256" key="4">
    <source>
        <dbReference type="ARBA" id="ARBA00022989"/>
    </source>
</evidence>
<dbReference type="GO" id="GO:0005886">
    <property type="term" value="C:plasma membrane"/>
    <property type="evidence" value="ECO:0007669"/>
    <property type="project" value="UniProtKB-SubCell"/>
</dbReference>
<keyword evidence="5 6" id="KW-0472">Membrane</keyword>
<keyword evidence="3 6" id="KW-0812">Transmembrane</keyword>